<sequence>MSGNMKGAQAVMSSKENIPIYIHCFRHSLNLALTHASSTVPEISNVLKNVHSHANFFNESGKRTAIFLNYNTDDDPALAKNTTLKPQCPTRWTVRSKSLNIVNSQYETILSVLDGLISKEFVANGLSAFFEKTSSLFYLDVSVIVFGITELLARNLQTSDISITSALRQTEIVMGRLTDLRTEEKFTELWEKPVSLPCVRKPPKRLEHNINAPPPVQYSSPEQFLRQKYFAVIDSITGEIETRFQHPGVVIYKAIENVLVKLSNGEVENIRDQLLQNCEHFKGHLNVERFHKKRTATNLKIIFRSVYLFKAAVCLTSNIGDSSKNFLRSETFENMAGFNNDSTSKSHRCIGCTSGSGKRCFQFGYCQQIHSSKESRKLFYSHIH</sequence>
<protein>
    <submittedName>
        <fullName evidence="1">Uncharacterized protein</fullName>
    </submittedName>
</protein>
<dbReference type="Proteomes" id="UP001159363">
    <property type="component" value="Chromosome 11"/>
</dbReference>
<dbReference type="InterPro" id="IPR012337">
    <property type="entry name" value="RNaseH-like_sf"/>
</dbReference>
<gene>
    <name evidence="1" type="ORF">PR048_027685</name>
</gene>
<name>A0ABQ9GH77_9NEOP</name>
<keyword evidence="2" id="KW-1185">Reference proteome</keyword>
<organism evidence="1 2">
    <name type="scientific">Dryococelus australis</name>
    <dbReference type="NCBI Taxonomy" id="614101"/>
    <lineage>
        <taxon>Eukaryota</taxon>
        <taxon>Metazoa</taxon>
        <taxon>Ecdysozoa</taxon>
        <taxon>Arthropoda</taxon>
        <taxon>Hexapoda</taxon>
        <taxon>Insecta</taxon>
        <taxon>Pterygota</taxon>
        <taxon>Neoptera</taxon>
        <taxon>Polyneoptera</taxon>
        <taxon>Phasmatodea</taxon>
        <taxon>Verophasmatodea</taxon>
        <taxon>Anareolatae</taxon>
        <taxon>Phasmatidae</taxon>
        <taxon>Eurycanthinae</taxon>
        <taxon>Dryococelus</taxon>
    </lineage>
</organism>
<evidence type="ECO:0000313" key="2">
    <source>
        <dbReference type="Proteomes" id="UP001159363"/>
    </source>
</evidence>
<dbReference type="SUPFAM" id="SSF53098">
    <property type="entry name" value="Ribonuclease H-like"/>
    <property type="match status" value="1"/>
</dbReference>
<comment type="caution">
    <text evidence="1">The sequence shown here is derived from an EMBL/GenBank/DDBJ whole genome shotgun (WGS) entry which is preliminary data.</text>
</comment>
<dbReference type="InterPro" id="IPR052958">
    <property type="entry name" value="IFN-induced_PKR_regulator"/>
</dbReference>
<dbReference type="PANTHER" id="PTHR46289:SF17">
    <property type="entry name" value="HAT C-TERMINAL DIMERISATION DOMAIN-CONTAINING PROTEIN"/>
    <property type="match status" value="1"/>
</dbReference>
<feature type="non-terminal residue" evidence="1">
    <location>
        <position position="384"/>
    </location>
</feature>
<dbReference type="EMBL" id="JARBHB010000012">
    <property type="protein sequence ID" value="KAJ8871368.1"/>
    <property type="molecule type" value="Genomic_DNA"/>
</dbReference>
<evidence type="ECO:0000313" key="1">
    <source>
        <dbReference type="EMBL" id="KAJ8871368.1"/>
    </source>
</evidence>
<dbReference type="PANTHER" id="PTHR46289">
    <property type="entry name" value="52 KDA REPRESSOR OF THE INHIBITOR OF THE PROTEIN KINASE-LIKE PROTEIN-RELATED"/>
    <property type="match status" value="1"/>
</dbReference>
<accession>A0ABQ9GH77</accession>
<proteinExistence type="predicted"/>
<reference evidence="1 2" key="1">
    <citation type="submission" date="2023-02" db="EMBL/GenBank/DDBJ databases">
        <title>LHISI_Scaffold_Assembly.</title>
        <authorList>
            <person name="Stuart O.P."/>
            <person name="Cleave R."/>
            <person name="Magrath M.J.L."/>
            <person name="Mikheyev A.S."/>
        </authorList>
    </citation>
    <scope>NUCLEOTIDE SEQUENCE [LARGE SCALE GENOMIC DNA]</scope>
    <source>
        <strain evidence="1">Daus_M_001</strain>
        <tissue evidence="1">Leg muscle</tissue>
    </source>
</reference>